<keyword evidence="10 14" id="KW-0234">DNA repair</keyword>
<protein>
    <recommendedName>
        <fullName evidence="14">DNA polymerase</fullName>
        <ecNumber evidence="14">2.7.7.7</ecNumber>
    </recommendedName>
</protein>
<dbReference type="InterPro" id="IPR010996">
    <property type="entry name" value="HHH_MUS81"/>
</dbReference>
<dbReference type="EC" id="2.7.7.7" evidence="14"/>
<dbReference type="FunFam" id="1.10.150.20:FF:000010">
    <property type="entry name" value="DNA polymerase lambda"/>
    <property type="match status" value="1"/>
</dbReference>
<dbReference type="CDD" id="cd00141">
    <property type="entry name" value="NT_POLXc"/>
    <property type="match status" value="1"/>
</dbReference>
<keyword evidence="3" id="KW-0237">DNA synthesis</keyword>
<dbReference type="AlphaFoldDB" id="A0A6B2L3W2"/>
<evidence type="ECO:0000256" key="1">
    <source>
        <dbReference type="ARBA" id="ARBA00004123"/>
    </source>
</evidence>
<dbReference type="Pfam" id="PF14792">
    <property type="entry name" value="DNA_pol_B_palm"/>
    <property type="match status" value="1"/>
</dbReference>
<evidence type="ECO:0000313" key="16">
    <source>
        <dbReference type="EMBL" id="NDV31733.1"/>
    </source>
</evidence>
<dbReference type="PANTHER" id="PTHR11276">
    <property type="entry name" value="DNA POLYMERASE TYPE-X FAMILY MEMBER"/>
    <property type="match status" value="1"/>
</dbReference>
<evidence type="ECO:0000256" key="6">
    <source>
        <dbReference type="ARBA" id="ARBA00022705"/>
    </source>
</evidence>
<dbReference type="GO" id="GO:0003677">
    <property type="term" value="F:DNA binding"/>
    <property type="evidence" value="ECO:0007669"/>
    <property type="project" value="UniProtKB-UniRule"/>
</dbReference>
<dbReference type="InterPro" id="IPR018944">
    <property type="entry name" value="DNA_pol_lambd_fingers_domain"/>
</dbReference>
<dbReference type="InterPro" id="IPR043519">
    <property type="entry name" value="NT_sf"/>
</dbReference>
<keyword evidence="4 14" id="KW-0808">Transferase</keyword>
<dbReference type="EMBL" id="GIBP01002764">
    <property type="protein sequence ID" value="NDV31733.1"/>
    <property type="molecule type" value="Transcribed_RNA"/>
</dbReference>
<evidence type="ECO:0000256" key="3">
    <source>
        <dbReference type="ARBA" id="ARBA00022634"/>
    </source>
</evidence>
<evidence type="ECO:0000256" key="5">
    <source>
        <dbReference type="ARBA" id="ARBA00022695"/>
    </source>
</evidence>
<dbReference type="PRINTS" id="PR00869">
    <property type="entry name" value="DNAPOLX"/>
</dbReference>
<dbReference type="Pfam" id="PF14791">
    <property type="entry name" value="DNA_pol_B_thumb"/>
    <property type="match status" value="1"/>
</dbReference>
<evidence type="ECO:0000256" key="14">
    <source>
        <dbReference type="RuleBase" id="RU366014"/>
    </source>
</evidence>
<organism evidence="16">
    <name type="scientific">Arcella intermedia</name>
    <dbReference type="NCBI Taxonomy" id="1963864"/>
    <lineage>
        <taxon>Eukaryota</taxon>
        <taxon>Amoebozoa</taxon>
        <taxon>Tubulinea</taxon>
        <taxon>Elardia</taxon>
        <taxon>Arcellinida</taxon>
        <taxon>Sphaerothecina</taxon>
        <taxon>Arcellidae</taxon>
        <taxon>Arcella</taxon>
    </lineage>
</organism>
<keyword evidence="7" id="KW-0479">Metal-binding</keyword>
<proteinExistence type="inferred from homology"/>
<evidence type="ECO:0000256" key="13">
    <source>
        <dbReference type="PIRSR" id="PIRSR622312-50"/>
    </source>
</evidence>
<dbReference type="FunFam" id="3.30.460.10:FF:000020">
    <property type="entry name" value="DNA polymerase lambda"/>
    <property type="match status" value="1"/>
</dbReference>
<dbReference type="InterPro" id="IPR027421">
    <property type="entry name" value="DNA_pol_lamdba_lyase_dom_sf"/>
</dbReference>
<dbReference type="InterPro" id="IPR028207">
    <property type="entry name" value="DNA_pol_B_palm_palm"/>
</dbReference>
<evidence type="ECO:0000259" key="15">
    <source>
        <dbReference type="SMART" id="SM00483"/>
    </source>
</evidence>
<keyword evidence="11 14" id="KW-0539">Nucleus</keyword>
<keyword evidence="6" id="KW-0235">DNA replication</keyword>
<evidence type="ECO:0000256" key="7">
    <source>
        <dbReference type="ARBA" id="ARBA00022723"/>
    </source>
</evidence>
<keyword evidence="5 14" id="KW-0548">Nucleotidyltransferase</keyword>
<comment type="catalytic activity">
    <reaction evidence="12 14">
        <text>DNA(n) + a 2'-deoxyribonucleoside 5'-triphosphate = DNA(n+1) + diphosphate</text>
        <dbReference type="Rhea" id="RHEA:22508"/>
        <dbReference type="Rhea" id="RHEA-COMP:17339"/>
        <dbReference type="Rhea" id="RHEA-COMP:17340"/>
        <dbReference type="ChEBI" id="CHEBI:33019"/>
        <dbReference type="ChEBI" id="CHEBI:61560"/>
        <dbReference type="ChEBI" id="CHEBI:173112"/>
        <dbReference type="EC" id="2.7.7.7"/>
    </reaction>
</comment>
<keyword evidence="8 14" id="KW-0227">DNA damage</keyword>
<dbReference type="GO" id="GO:0003887">
    <property type="term" value="F:DNA-directed DNA polymerase activity"/>
    <property type="evidence" value="ECO:0007669"/>
    <property type="project" value="UniProtKB-UniRule"/>
</dbReference>
<evidence type="ECO:0000256" key="11">
    <source>
        <dbReference type="ARBA" id="ARBA00023242"/>
    </source>
</evidence>
<dbReference type="SMART" id="SM00483">
    <property type="entry name" value="POLXc"/>
    <property type="match status" value="1"/>
</dbReference>
<dbReference type="Gene3D" id="3.30.210.10">
    <property type="entry name" value="DNA polymerase, thumb domain"/>
    <property type="match status" value="1"/>
</dbReference>
<feature type="domain" description="DNA-directed DNA polymerase X" evidence="15">
    <location>
        <begin position="124"/>
        <end position="439"/>
    </location>
</feature>
<comment type="function">
    <text evidence="14">DNA polymerase that functions in several pathways of DNA repair. Involved in base excision repair (BER) responsible for repair of lesions that give rise to abasic (AP) sites in DNA. Also contributes to DNA double-strand break repair by non-homologous end joining and homologous recombination. Has both template-dependent and template-independent (terminal transferase) DNA polymerase activities. Has also a 5'-deoxyribose-5-phosphate lyase (dRP lyase) activity.</text>
</comment>
<dbReference type="Pfam" id="PF14716">
    <property type="entry name" value="HHH_8"/>
    <property type="match status" value="1"/>
</dbReference>
<comment type="subcellular location">
    <subcellularLocation>
        <location evidence="1 14">Nucleus</location>
    </subcellularLocation>
</comment>
<reference evidence="16" key="1">
    <citation type="journal article" date="2020" name="J. Eukaryot. Microbiol.">
        <title>De novo Sequencing, Assembly and Annotation of the Transcriptome for the Free-Living Testate Amoeba Arcella intermedia.</title>
        <authorList>
            <person name="Ribeiro G.M."/>
            <person name="Porfirio-Sousa A.L."/>
            <person name="Maurer-Alcala X.X."/>
            <person name="Katz L.A."/>
            <person name="Lahr D.J.G."/>
        </authorList>
    </citation>
    <scope>NUCLEOTIDE SEQUENCE</scope>
</reference>
<dbReference type="Gene3D" id="1.10.150.110">
    <property type="entry name" value="DNA polymerase beta, N-terminal domain-like"/>
    <property type="match status" value="1"/>
</dbReference>
<dbReference type="GO" id="GO:0046872">
    <property type="term" value="F:metal ion binding"/>
    <property type="evidence" value="ECO:0007669"/>
    <property type="project" value="UniProtKB-UniRule"/>
</dbReference>
<dbReference type="PANTHER" id="PTHR11276:SF28">
    <property type="entry name" value="DNA POLYMERASE LAMBDA"/>
    <property type="match status" value="1"/>
</dbReference>
<dbReference type="PRINTS" id="PR00870">
    <property type="entry name" value="DNAPOLXBETA"/>
</dbReference>
<dbReference type="SUPFAM" id="SSF81585">
    <property type="entry name" value="PsbU/PolX domain-like"/>
    <property type="match status" value="1"/>
</dbReference>
<dbReference type="InterPro" id="IPR002008">
    <property type="entry name" value="DNA_pol_X_beta-like"/>
</dbReference>
<dbReference type="Pfam" id="PF10391">
    <property type="entry name" value="DNA_pol_lambd_f"/>
    <property type="match status" value="1"/>
</dbReference>
<keyword evidence="9 14" id="KW-0239">DNA-directed DNA polymerase</keyword>
<dbReference type="GO" id="GO:0005634">
    <property type="term" value="C:nucleus"/>
    <property type="evidence" value="ECO:0007669"/>
    <property type="project" value="UniProtKB-SubCell"/>
</dbReference>
<comment type="similarity">
    <text evidence="2 14">Belongs to the DNA polymerase type-X family.</text>
</comment>
<dbReference type="SUPFAM" id="SSF47802">
    <property type="entry name" value="DNA polymerase beta, N-terminal domain-like"/>
    <property type="match status" value="1"/>
</dbReference>
<sequence length="440" mass="50407">MVLEYEVEEREIVRRGSEGDTKEAFDFSSKVTFYKKNAKETQSLLSQVSSSQITPSQDCKEIVESQCKYSLESDSDSENASISPGKYDISSYSFQLDPGQSKKQNIKRTYFACQKNPEQLKTSNLNEHITSILEVLEKNSHSQGEKWRAFAYGKAIRVLKNAKFKVNSVEDAKKLHGIGLKIQEKIQEILETGQLRRVQLESSDERTVTFNLFSQVFGAGPATVTKWYSQGFRTLEDLKQKAKLTYQQEIGLAYYEELQQKIPREEVTQIGKIVSDTAIAIVPGLKVVVCGSYRRGRQECGDVDILMTHKKTNCLTDLLPRIIQELEKVHFLTDHLTKIENTDKYMGVCQRAPGMPHRRIDIKLFPRHEWACALLYFTGSGHFNRSIRLWARKLSMSLSEHALVRRYSETEKGEPVPVKSEQEIFQVLGLKYQAPEQRDI</sequence>
<accession>A0A6B2L3W2</accession>
<evidence type="ECO:0000256" key="4">
    <source>
        <dbReference type="ARBA" id="ARBA00022679"/>
    </source>
</evidence>
<dbReference type="InterPro" id="IPR037160">
    <property type="entry name" value="DNA_Pol_thumb_sf"/>
</dbReference>
<evidence type="ECO:0000256" key="2">
    <source>
        <dbReference type="ARBA" id="ARBA00008323"/>
    </source>
</evidence>
<evidence type="ECO:0000256" key="10">
    <source>
        <dbReference type="ARBA" id="ARBA00023204"/>
    </source>
</evidence>
<dbReference type="FunFam" id="1.10.150.110:FF:000005">
    <property type="entry name" value="DNA polymerase POL4"/>
    <property type="match status" value="1"/>
</dbReference>
<name>A0A6B2L3W2_9EUKA</name>
<dbReference type="Gene3D" id="3.30.460.10">
    <property type="entry name" value="Beta Polymerase, domain 2"/>
    <property type="match status" value="1"/>
</dbReference>
<feature type="active site" description="Nucleophile; Schiff-base intermediate with DNA; for 5'-dRP lyase activity" evidence="13">
    <location>
        <position position="185"/>
    </location>
</feature>
<evidence type="ECO:0000256" key="12">
    <source>
        <dbReference type="ARBA" id="ARBA00049244"/>
    </source>
</evidence>
<dbReference type="SUPFAM" id="SSF81301">
    <property type="entry name" value="Nucleotidyltransferase"/>
    <property type="match status" value="1"/>
</dbReference>
<dbReference type="InterPro" id="IPR002054">
    <property type="entry name" value="DNA-dir_DNA_pol_X"/>
</dbReference>
<dbReference type="FunFam" id="3.30.210.10:FF:000002">
    <property type="entry name" value="DNA polymerase"/>
    <property type="match status" value="1"/>
</dbReference>
<dbReference type="InterPro" id="IPR022312">
    <property type="entry name" value="DNA_pol_X"/>
</dbReference>
<dbReference type="Gene3D" id="1.10.150.20">
    <property type="entry name" value="5' to 3' exonuclease, C-terminal subdomain"/>
    <property type="match status" value="1"/>
</dbReference>
<dbReference type="GO" id="GO:0006303">
    <property type="term" value="P:double-strand break repair via nonhomologous end joining"/>
    <property type="evidence" value="ECO:0007669"/>
    <property type="project" value="TreeGrafter"/>
</dbReference>
<dbReference type="InterPro" id="IPR029398">
    <property type="entry name" value="PolB_thumb"/>
</dbReference>
<evidence type="ECO:0000256" key="9">
    <source>
        <dbReference type="ARBA" id="ARBA00022932"/>
    </source>
</evidence>
<evidence type="ECO:0000256" key="8">
    <source>
        <dbReference type="ARBA" id="ARBA00022763"/>
    </source>
</evidence>